<name>A0A2M6XSR5_9BACT</name>
<evidence type="ECO:0008006" key="3">
    <source>
        <dbReference type="Google" id="ProtNLM"/>
    </source>
</evidence>
<evidence type="ECO:0000313" key="2">
    <source>
        <dbReference type="Proteomes" id="UP000230586"/>
    </source>
</evidence>
<sequence length="103" mass="12442">MKLSALQKYILLECLYIKGNRINRHILANFYHKRNIRPTLRQITKIITQSIERLINREFLIGYGVRTPHKWFIREIRLTIKGKKLAFKLQGEQMRLPLKKIKK</sequence>
<evidence type="ECO:0000313" key="1">
    <source>
        <dbReference type="EMBL" id="PIU10683.1"/>
    </source>
</evidence>
<comment type="caution">
    <text evidence="1">The sequence shown here is derived from an EMBL/GenBank/DDBJ whole genome shotgun (WGS) entry which is preliminary data.</text>
</comment>
<dbReference type="AlphaFoldDB" id="A0A2M6XSR5"/>
<accession>A0A2M6XSR5</accession>
<reference evidence="2" key="1">
    <citation type="submission" date="2017-09" db="EMBL/GenBank/DDBJ databases">
        <title>Depth-based differentiation of microbial function through sediment-hosted aquifers and enrichment of novel symbionts in the deep terrestrial subsurface.</title>
        <authorList>
            <person name="Probst A.J."/>
            <person name="Ladd B."/>
            <person name="Jarett J.K."/>
            <person name="Geller-Mcgrath D.E."/>
            <person name="Sieber C.M.K."/>
            <person name="Emerson J.B."/>
            <person name="Anantharaman K."/>
            <person name="Thomas B.C."/>
            <person name="Malmstrom R."/>
            <person name="Stieglmeier M."/>
            <person name="Klingl A."/>
            <person name="Woyke T."/>
            <person name="Ryan C.M."/>
            <person name="Banfield J.F."/>
        </authorList>
    </citation>
    <scope>NUCLEOTIDE SEQUENCE [LARGE SCALE GENOMIC DNA]</scope>
</reference>
<protein>
    <recommendedName>
        <fullName evidence="3">LexA repressor DNA-binding domain-containing protein</fullName>
    </recommendedName>
</protein>
<dbReference type="EMBL" id="PEXX01000036">
    <property type="protein sequence ID" value="PIU10683.1"/>
    <property type="molecule type" value="Genomic_DNA"/>
</dbReference>
<proteinExistence type="predicted"/>
<organism evidence="1 2">
    <name type="scientific">Candidatus Kuenenbacteria bacterium CG08_land_8_20_14_0_20_37_23</name>
    <dbReference type="NCBI Taxonomy" id="1974617"/>
    <lineage>
        <taxon>Bacteria</taxon>
        <taxon>Candidatus Kueneniibacteriota</taxon>
    </lineage>
</organism>
<gene>
    <name evidence="1" type="ORF">COT27_02000</name>
</gene>
<dbReference type="Proteomes" id="UP000230586">
    <property type="component" value="Unassembled WGS sequence"/>
</dbReference>